<proteinExistence type="predicted"/>
<reference evidence="2" key="1">
    <citation type="journal article" date="2021" name="Proc. Natl. Acad. Sci. U.S.A.">
        <title>A Catalog of Tens of Thousands of Viruses from Human Metagenomes Reveals Hidden Associations with Chronic Diseases.</title>
        <authorList>
            <person name="Tisza M.J."/>
            <person name="Buck C.B."/>
        </authorList>
    </citation>
    <scope>NUCLEOTIDE SEQUENCE</scope>
    <source>
        <strain evidence="2">CtZHD14</strain>
    </source>
</reference>
<name>A0A8S5SX03_9CAUD</name>
<sequence length="206" mass="23732">MKKVGSNLLKKNFRSSFLSCSNDQETIWRKLLVESKPYSDKLKKLLIINASNCLDDTQVQYQQKIREYTIKDMKNGQYIKAVPKLSFGEHEEVKSYILLEFDDFVPTDNPMYRDCVISFSIVCHLDYWEMDDYKLRPWEIAGYIDGILDNEHLSGIGTLQFIGASQLVLSEYLGGVVLRYVATHSKNDDSEKVNPDLPSRTQLTSV</sequence>
<organism evidence="2">
    <name type="scientific">Siphoviridae sp. ctZHD14</name>
    <dbReference type="NCBI Taxonomy" id="2827891"/>
    <lineage>
        <taxon>Viruses</taxon>
        <taxon>Duplodnaviria</taxon>
        <taxon>Heunggongvirae</taxon>
        <taxon>Uroviricota</taxon>
        <taxon>Caudoviricetes</taxon>
    </lineage>
</organism>
<accession>A0A8S5SX03</accession>
<evidence type="ECO:0000256" key="1">
    <source>
        <dbReference type="SAM" id="MobiDB-lite"/>
    </source>
</evidence>
<protein>
    <submittedName>
        <fullName evidence="2">Uncharacterized protein</fullName>
    </submittedName>
</protein>
<evidence type="ECO:0000313" key="2">
    <source>
        <dbReference type="EMBL" id="DAF55223.1"/>
    </source>
</evidence>
<dbReference type="EMBL" id="BK032687">
    <property type="protein sequence ID" value="DAF55223.1"/>
    <property type="molecule type" value="Genomic_DNA"/>
</dbReference>
<feature type="region of interest" description="Disordered" evidence="1">
    <location>
        <begin position="187"/>
        <end position="206"/>
    </location>
</feature>